<name>A0AC35UIF5_9BILA</name>
<evidence type="ECO:0000313" key="1">
    <source>
        <dbReference type="Proteomes" id="UP000095286"/>
    </source>
</evidence>
<protein>
    <submittedName>
        <fullName evidence="2">RNase H domain-containing protein</fullName>
    </submittedName>
</protein>
<sequence>MIRNLLELYGHFTQAVLINSNIGCVEAKEHRSISQFGTYPQIQGRCNQQTNPNKSTSRSGCDKSTRSTNESTKRESKRDASKGRRVYGKTEDSSKKSRSLSVYRSQSQGSSSKSTCDNKPVLGHFSRLDQNSNSLLSKKVKQLNDAEKQVGKPSNKIVVYTDASYCQGRPAGVGIWYGEDHPLNLSQILPGIYNSCEAEIAAAHMALLRLKAYKEFKGEQVIVRTDFKTLIDAMNNGNSGRFAENYNRVRSEAQQFENGVTFEWIKSHNGEYGNEMADFLAKSATKARSCSRPPRSLSQNIPSTVGRRSVSAFVQGQPPPQPQQTAEEINHKIKNIMAAEVLRANTLKNKKSQNLNIIINVV</sequence>
<dbReference type="Proteomes" id="UP000095286">
    <property type="component" value="Unplaced"/>
</dbReference>
<organism evidence="1 2">
    <name type="scientific">Rhabditophanes sp. KR3021</name>
    <dbReference type="NCBI Taxonomy" id="114890"/>
    <lineage>
        <taxon>Eukaryota</taxon>
        <taxon>Metazoa</taxon>
        <taxon>Ecdysozoa</taxon>
        <taxon>Nematoda</taxon>
        <taxon>Chromadorea</taxon>
        <taxon>Rhabditida</taxon>
        <taxon>Tylenchina</taxon>
        <taxon>Panagrolaimomorpha</taxon>
        <taxon>Strongyloidoidea</taxon>
        <taxon>Alloionematidae</taxon>
        <taxon>Rhabditophanes</taxon>
    </lineage>
</organism>
<dbReference type="WBParaSite" id="RSKR_0001165700.1">
    <property type="protein sequence ID" value="RSKR_0001165700.1"/>
    <property type="gene ID" value="RSKR_0001165700"/>
</dbReference>
<reference evidence="2" key="1">
    <citation type="submission" date="2016-11" db="UniProtKB">
        <authorList>
            <consortium name="WormBaseParasite"/>
        </authorList>
    </citation>
    <scope>IDENTIFICATION</scope>
    <source>
        <strain evidence="2">KR3021</strain>
    </source>
</reference>
<accession>A0AC35UIF5</accession>
<proteinExistence type="predicted"/>
<evidence type="ECO:0000313" key="2">
    <source>
        <dbReference type="WBParaSite" id="RSKR_0001165700.1"/>
    </source>
</evidence>